<dbReference type="Gene3D" id="3.20.20.80">
    <property type="entry name" value="Glycosidases"/>
    <property type="match status" value="4"/>
</dbReference>
<sequence>MSNSPQETPGLKTAEGIPVPRATYRLQFNKDFQFDAAADLTKYMARLGISHLYASPYMKARPGSTHGYDIVDHNAINPELGGEEGFRRLVASLKEAGLGQIVDFVPNHMGVGGSDNAWWLNILEWGQDSAYAGYMDIDWDPDRRFLQGKLLIPFLGDQYGKVLEDGNLVLKFDAEEGSFAVWAYDSHKLPICPLNYAEILGHDQADLETLGDAFDALPTFRPHVERRAQELKAELASLVAEKPDVAAAIEAGIKRLTGTPGKPESFRPLHDLIQQQNWRAAYFKVAADDINYRRFFNINELAGLRMEQPELFDLAHRLVLDLVADGTLDGIRIDHIDGLVDPKGYCIRLREKAPKPFYLVVEKILAHHERLREDWPIEGTTGYEFTNLVGGLFVDSANEEAFSRIYSDFTGLTQPFEDIVHECKIRIMEHEMASELNVLARDAARVARSNWRTADFTNNILHSALKEIVARFPVYRTYIDGSTPADSDRRDIDWAITQARRAVDAADPSVFDFLQALLTGDLVAEPRSGYSRFAVIRLAMRVQQYSGPVMAKGLEDTAFYRYNRLVSLNEVGGHPDMFGVTVSAFHYANLERARRWPHAMLGTSTHDTKRGEDTRARLNVLSEMPDEWERQIKTWSRMVRARRGDMAGTAPPDKNDEYLLYQLLLGSWPAELTNVTQPDASLLKGYIERVEGAMIKSIREAKVHSTWAAPNTEYEDAVIAFLHECLDVTRRNPFLEAFVPFQAKVAKLGALNGLAQALLKLTVPGVPDIYQGSEMWNLSLVDPDNRLPVDYETHQRALEQVEGELEADPASLPGFMDHWQDGVVKLAVTLKALKLREEKPELFAFGGYEALTAQGEKSEQICAFARVHEGDNVIIAVPRLVARLEDESGNRLSWGDTVVTLPASVTGEGSGRWKNLLTGAVLDAESQEEGAVLTADKLLGGFPLALLVRA</sequence>
<dbReference type="PANTHER" id="PTHR10357">
    <property type="entry name" value="ALPHA-AMYLASE FAMILY MEMBER"/>
    <property type="match status" value="1"/>
</dbReference>
<feature type="domain" description="Glycosyl hydrolase family 13 catalytic" evidence="1">
    <location>
        <begin position="21"/>
        <end position="642"/>
    </location>
</feature>
<dbReference type="RefSeq" id="WP_044425841.1">
    <property type="nucleotide sequence ID" value="NZ_BJYZ01000002.1"/>
</dbReference>
<evidence type="ECO:0000259" key="1">
    <source>
        <dbReference type="SMART" id="SM00642"/>
    </source>
</evidence>
<reference evidence="2 3" key="1">
    <citation type="submission" date="2019-07" db="EMBL/GenBank/DDBJ databases">
        <title>Whole genome shotgun sequence of Skermanella aerolata NBRC 106429.</title>
        <authorList>
            <person name="Hosoyama A."/>
            <person name="Uohara A."/>
            <person name="Ohji S."/>
            <person name="Ichikawa N."/>
        </authorList>
    </citation>
    <scope>NUCLEOTIDE SEQUENCE [LARGE SCALE GENOMIC DNA]</scope>
    <source>
        <strain evidence="2 3">NBRC 106429</strain>
    </source>
</reference>
<name>A0A512DIP8_9PROT</name>
<keyword evidence="3" id="KW-1185">Reference proteome</keyword>
<dbReference type="SMART" id="SM00642">
    <property type="entry name" value="Aamy"/>
    <property type="match status" value="1"/>
</dbReference>
<proteinExistence type="predicted"/>
<evidence type="ECO:0000313" key="2">
    <source>
        <dbReference type="EMBL" id="GEO36348.1"/>
    </source>
</evidence>
<dbReference type="Pfam" id="PF00128">
    <property type="entry name" value="Alpha-amylase"/>
    <property type="match status" value="1"/>
</dbReference>
<dbReference type="CDD" id="cd11336">
    <property type="entry name" value="AmyAc_MTSase"/>
    <property type="match status" value="1"/>
</dbReference>
<protein>
    <submittedName>
        <fullName evidence="2">Malto-oligosyltrehalose synthase</fullName>
    </submittedName>
</protein>
<dbReference type="InterPro" id="IPR006047">
    <property type="entry name" value="GH13_cat_dom"/>
</dbReference>
<dbReference type="PANTHER" id="PTHR10357:SF216">
    <property type="entry name" value="MALTOOLIGOSYL TREHALOSE SYNTHASE-RELATED"/>
    <property type="match status" value="1"/>
</dbReference>
<organism evidence="2 3">
    <name type="scientific">Skermanella aerolata</name>
    <dbReference type="NCBI Taxonomy" id="393310"/>
    <lineage>
        <taxon>Bacteria</taxon>
        <taxon>Pseudomonadati</taxon>
        <taxon>Pseudomonadota</taxon>
        <taxon>Alphaproteobacteria</taxon>
        <taxon>Rhodospirillales</taxon>
        <taxon>Azospirillaceae</taxon>
        <taxon>Skermanella</taxon>
    </lineage>
</organism>
<comment type="caution">
    <text evidence="2">The sequence shown here is derived from an EMBL/GenBank/DDBJ whole genome shotgun (WGS) entry which is preliminary data.</text>
</comment>
<dbReference type="NCBIfam" id="TIGR02401">
    <property type="entry name" value="trehalose_TreY"/>
    <property type="match status" value="1"/>
</dbReference>
<dbReference type="AlphaFoldDB" id="A0A512DIP8"/>
<gene>
    <name evidence="2" type="ORF">SAE02_04960</name>
</gene>
<dbReference type="EMBL" id="BJYZ01000002">
    <property type="protein sequence ID" value="GEO36348.1"/>
    <property type="molecule type" value="Genomic_DNA"/>
</dbReference>
<dbReference type="SUPFAM" id="SSF51445">
    <property type="entry name" value="(Trans)glycosidases"/>
    <property type="match status" value="1"/>
</dbReference>
<evidence type="ECO:0000313" key="3">
    <source>
        <dbReference type="Proteomes" id="UP000321523"/>
    </source>
</evidence>
<dbReference type="Proteomes" id="UP000321523">
    <property type="component" value="Unassembled WGS sequence"/>
</dbReference>
<dbReference type="GO" id="GO:0005992">
    <property type="term" value="P:trehalose biosynthetic process"/>
    <property type="evidence" value="ECO:0007669"/>
    <property type="project" value="TreeGrafter"/>
</dbReference>
<dbReference type="GO" id="GO:0030980">
    <property type="term" value="P:alpha-glucan catabolic process"/>
    <property type="evidence" value="ECO:0007669"/>
    <property type="project" value="TreeGrafter"/>
</dbReference>
<dbReference type="InterPro" id="IPR012767">
    <property type="entry name" value="Trehalose_TreY"/>
</dbReference>
<accession>A0A512DIP8</accession>
<dbReference type="InterPro" id="IPR017853">
    <property type="entry name" value="GH"/>
</dbReference>
<dbReference type="OrthoDB" id="9761577at2"/>
<dbReference type="GO" id="GO:0047470">
    <property type="term" value="F:(1,4)-alpha-D-glucan 1-alpha-D-glucosylmutase activity"/>
    <property type="evidence" value="ECO:0007669"/>
    <property type="project" value="TreeGrafter"/>
</dbReference>